<keyword evidence="4" id="KW-1185">Reference proteome</keyword>
<comment type="caution">
    <text evidence="2">The sequence shown here is derived from an EMBL/GenBank/DDBJ whole genome shotgun (WGS) entry which is preliminary data.</text>
</comment>
<organism evidence="2 3">
    <name type="scientific">Helicobacter trogontum</name>
    <dbReference type="NCBI Taxonomy" id="50960"/>
    <lineage>
        <taxon>Bacteria</taxon>
        <taxon>Pseudomonadati</taxon>
        <taxon>Campylobacterota</taxon>
        <taxon>Epsilonproteobacteria</taxon>
        <taxon>Campylobacterales</taxon>
        <taxon>Helicobacteraceae</taxon>
        <taxon>Helicobacter</taxon>
    </lineage>
</organism>
<dbReference type="EMBL" id="BAAFHN010000001">
    <property type="protein sequence ID" value="GAB0172000.1"/>
    <property type="molecule type" value="Genomic_DNA"/>
</dbReference>
<dbReference type="Proteomes" id="UP000029861">
    <property type="component" value="Unassembled WGS sequence"/>
</dbReference>
<evidence type="ECO:0000313" key="4">
    <source>
        <dbReference type="Proteomes" id="UP001562457"/>
    </source>
</evidence>
<reference evidence="2" key="2">
    <citation type="submission" date="2018-04" db="EMBL/GenBank/DDBJ databases">
        <authorList>
            <person name="Sheh A."/>
            <person name="Shen Z."/>
            <person name="Mannion A.J."/>
            <person name="Fox J.G."/>
        </authorList>
    </citation>
    <scope>NUCLEOTIDE SEQUENCE</scope>
    <source>
        <strain evidence="2">ATCC 49310</strain>
    </source>
</reference>
<evidence type="ECO:0000313" key="1">
    <source>
        <dbReference type="EMBL" id="GAB0172000.1"/>
    </source>
</evidence>
<dbReference type="Proteomes" id="UP001562457">
    <property type="component" value="Unassembled WGS sequence"/>
</dbReference>
<evidence type="ECO:0000313" key="2">
    <source>
        <dbReference type="EMBL" id="TLD99644.1"/>
    </source>
</evidence>
<sequence length="239" mass="28523">MSEMKVYTHYYKAKDAKSTEFRWRTLLQFGKSWDIIGSVVMKNPGSSKPKVKDANGAAISISDENILVKLREFNDLKIMWYEFKPDNTMACVKELFQKYYEPKELNGVIQIFNIFYIKDAILNNATKKDKKDFFEDSKKMDIKCPFKNNKEFEEKVLKKDFENLKIPIYLGFADFGTNEKYKERCKDFFEKAKDKRMKYCSEKFADNKFYHPLYLMRYGKNKPECQKVLQCFINSKHKD</sequence>
<protein>
    <submittedName>
        <fullName evidence="2">Uncharacterized protein</fullName>
    </submittedName>
</protein>
<dbReference type="EMBL" id="JRPK02000001">
    <property type="protein sequence ID" value="TLD99644.1"/>
    <property type="molecule type" value="Genomic_DNA"/>
</dbReference>
<reference evidence="2 3" key="1">
    <citation type="journal article" date="2014" name="Genome Announc.">
        <title>Draft genome sequences of eight enterohepatic helicobacter species isolated from both laboratory and wild rodents.</title>
        <authorList>
            <person name="Sheh A."/>
            <person name="Shen Z."/>
            <person name="Fox J.G."/>
        </authorList>
    </citation>
    <scope>NUCLEOTIDE SEQUENCE [LARGE SCALE GENOMIC DNA]</scope>
    <source>
        <strain evidence="2 3">ATCC 49310</strain>
    </source>
</reference>
<proteinExistence type="predicted"/>
<gene>
    <name evidence="2" type="ORF">LS80_000070</name>
    <name evidence="1" type="ORF">NHP164001_00130</name>
</gene>
<name>A0A4U8TIU2_9HELI</name>
<dbReference type="RefSeq" id="WP_052089272.1">
    <property type="nucleotide sequence ID" value="NZ_BAAFHN010000001.1"/>
</dbReference>
<dbReference type="AlphaFoldDB" id="A0A4U8TIU2"/>
<evidence type="ECO:0000313" key="3">
    <source>
        <dbReference type="Proteomes" id="UP000029861"/>
    </source>
</evidence>
<accession>A0A4U8TIU2</accession>
<reference evidence="1 4" key="3">
    <citation type="submission" date="2024-06" db="EMBL/GenBank/DDBJ databases">
        <title>Draft genome sequence of Helicobacter trogontum NHP16-4001.</title>
        <authorList>
            <person name="Rimbara E."/>
            <person name="Suzuki M."/>
        </authorList>
    </citation>
    <scope>NUCLEOTIDE SEQUENCE [LARGE SCALE GENOMIC DNA]</scope>
    <source>
        <strain evidence="1 4">NHP16-4001</strain>
    </source>
</reference>